<gene>
    <name evidence="1" type="ORF">FOXG_17886</name>
</gene>
<proteinExistence type="predicted"/>
<reference evidence="1" key="1">
    <citation type="submission" date="2007-04" db="EMBL/GenBank/DDBJ databases">
        <authorList>
            <consortium name="The Broad Institute Genome Sequencing Platform"/>
            <person name="Birren B."/>
            <person name="Lander E."/>
            <person name="Galagan J."/>
            <person name="Nusbaum C."/>
            <person name="Devon K."/>
            <person name="Ma L.-J."/>
            <person name="Jaffe D."/>
            <person name="Butler J."/>
            <person name="Alvarez P."/>
            <person name="Gnerre S."/>
            <person name="Grabherr M."/>
            <person name="Kleber M."/>
            <person name="Mauceli E."/>
            <person name="Brockman W."/>
            <person name="MacCallum I.A."/>
            <person name="Young S."/>
            <person name="LaButti K."/>
            <person name="DeCaprio D."/>
            <person name="Crawford M."/>
            <person name="Koehrsen M."/>
            <person name="Engels R."/>
            <person name="Montgomery P."/>
            <person name="Pearson M."/>
            <person name="Howarth C."/>
            <person name="Larson L."/>
            <person name="White J."/>
            <person name="O'Leary S."/>
            <person name="Kodira C."/>
            <person name="Zeng Q."/>
            <person name="Yandava C."/>
            <person name="Alvarado L."/>
            <person name="Kistler C."/>
            <person name="Shim W.-B."/>
            <person name="Kang S."/>
            <person name="Woloshuk C."/>
        </authorList>
    </citation>
    <scope>NUCLEOTIDE SEQUENCE</scope>
    <source>
        <strain evidence="1">4287</strain>
    </source>
</reference>
<name>A0A0J9WG53_FUSO4</name>
<dbReference type="RefSeq" id="XP_018232477.1">
    <property type="nucleotide sequence ID" value="XM_018397888.1"/>
</dbReference>
<accession>A0A0J9WG53</accession>
<dbReference type="VEuPathDB" id="FungiDB:FOXG_17886"/>
<dbReference type="AlphaFoldDB" id="A0A0J9WG53"/>
<dbReference type="EMBL" id="DS231696">
    <property type="protein sequence ID" value="KNA94431.1"/>
    <property type="molecule type" value="Genomic_DNA"/>
</dbReference>
<sequence>MTGRRILVYSQQYAGVIATISVIMYPKLLNLDEKALQTLTSMRYVRGLTSATSALPGS</sequence>
<dbReference type="Proteomes" id="UP000009097">
    <property type="component" value="Unassembled WGS sequence"/>
</dbReference>
<organism evidence="1 2">
    <name type="scientific">Fusarium oxysporum f. sp. lycopersici (strain 4287 / CBS 123668 / FGSC 9935 / NRRL 34936)</name>
    <name type="common">Fusarium vascular wilt of tomato</name>
    <dbReference type="NCBI Taxonomy" id="426428"/>
    <lineage>
        <taxon>Eukaryota</taxon>
        <taxon>Fungi</taxon>
        <taxon>Dikarya</taxon>
        <taxon>Ascomycota</taxon>
        <taxon>Pezizomycotina</taxon>
        <taxon>Sordariomycetes</taxon>
        <taxon>Hypocreomycetidae</taxon>
        <taxon>Hypocreales</taxon>
        <taxon>Nectriaceae</taxon>
        <taxon>Fusarium</taxon>
        <taxon>Fusarium oxysporum species complex</taxon>
    </lineage>
</organism>
<dbReference type="KEGG" id="fox:FOXG_17886"/>
<evidence type="ECO:0000313" key="2">
    <source>
        <dbReference type="Proteomes" id="UP000009097"/>
    </source>
</evidence>
<evidence type="ECO:0000313" key="1">
    <source>
        <dbReference type="EMBL" id="KNA94431.1"/>
    </source>
</evidence>
<protein>
    <submittedName>
        <fullName evidence="1">Uncharacterized protein</fullName>
    </submittedName>
</protein>
<reference evidence="1" key="2">
    <citation type="journal article" date="2010" name="Nature">
        <title>Comparative genomics reveals mobile pathogenicity chromosomes in Fusarium.</title>
        <authorList>
            <person name="Ma L.J."/>
            <person name="van der Does H.C."/>
            <person name="Borkovich K.A."/>
            <person name="Coleman J.J."/>
            <person name="Daboussi M.J."/>
            <person name="Di Pietro A."/>
            <person name="Dufresne M."/>
            <person name="Freitag M."/>
            <person name="Grabherr M."/>
            <person name="Henrissat B."/>
            <person name="Houterman P.M."/>
            <person name="Kang S."/>
            <person name="Shim W.B."/>
            <person name="Woloshuk C."/>
            <person name="Xie X."/>
            <person name="Xu J.R."/>
            <person name="Antoniw J."/>
            <person name="Baker S.E."/>
            <person name="Bluhm B.H."/>
            <person name="Breakspear A."/>
            <person name="Brown D.W."/>
            <person name="Butchko R.A."/>
            <person name="Chapman S."/>
            <person name="Coulson R."/>
            <person name="Coutinho P.M."/>
            <person name="Danchin E.G."/>
            <person name="Diener A."/>
            <person name="Gale L.R."/>
            <person name="Gardiner D.M."/>
            <person name="Goff S."/>
            <person name="Hammond-Kosack K.E."/>
            <person name="Hilburn K."/>
            <person name="Hua-Van A."/>
            <person name="Jonkers W."/>
            <person name="Kazan K."/>
            <person name="Kodira C.D."/>
            <person name="Koehrsen M."/>
            <person name="Kumar L."/>
            <person name="Lee Y.H."/>
            <person name="Li L."/>
            <person name="Manners J.M."/>
            <person name="Miranda-Saavedra D."/>
            <person name="Mukherjee M."/>
            <person name="Park G."/>
            <person name="Park J."/>
            <person name="Park S.Y."/>
            <person name="Proctor R.H."/>
            <person name="Regev A."/>
            <person name="Ruiz-Roldan M.C."/>
            <person name="Sain D."/>
            <person name="Sakthikumar S."/>
            <person name="Sykes S."/>
            <person name="Schwartz D.C."/>
            <person name="Turgeon B.G."/>
            <person name="Wapinski I."/>
            <person name="Yoder O."/>
            <person name="Young S."/>
            <person name="Zeng Q."/>
            <person name="Zhou S."/>
            <person name="Galagan J."/>
            <person name="Cuomo C.A."/>
            <person name="Kistler H.C."/>
            <person name="Rep M."/>
        </authorList>
    </citation>
    <scope>NUCLEOTIDE SEQUENCE [LARGE SCALE GENOMIC DNA]</scope>
    <source>
        <strain evidence="1">4287</strain>
    </source>
</reference>
<dbReference type="GeneID" id="28958592"/>